<dbReference type="AlphaFoldDB" id="E3L8L4"/>
<feature type="compositionally biased region" description="Pro residues" evidence="1">
    <location>
        <begin position="52"/>
        <end position="63"/>
    </location>
</feature>
<dbReference type="OrthoDB" id="2504984at2759"/>
<dbReference type="eggNOG" id="ENOG502SXYZ">
    <property type="taxonomic scope" value="Eukaryota"/>
</dbReference>
<proteinExistence type="predicted"/>
<organism evidence="2 3">
    <name type="scientific">Puccinia graminis f. sp. tritici (strain CRL 75-36-700-3 / race SCCL)</name>
    <name type="common">Black stem rust fungus</name>
    <dbReference type="NCBI Taxonomy" id="418459"/>
    <lineage>
        <taxon>Eukaryota</taxon>
        <taxon>Fungi</taxon>
        <taxon>Dikarya</taxon>
        <taxon>Basidiomycota</taxon>
        <taxon>Pucciniomycotina</taxon>
        <taxon>Pucciniomycetes</taxon>
        <taxon>Pucciniales</taxon>
        <taxon>Pucciniaceae</taxon>
        <taxon>Puccinia</taxon>
    </lineage>
</organism>
<reference key="1">
    <citation type="submission" date="2007-01" db="EMBL/GenBank/DDBJ databases">
        <title>The Genome Sequence of Puccinia graminis f. sp. tritici Strain CRL 75-36-700-3.</title>
        <authorList>
            <consortium name="The Broad Institute Genome Sequencing Platform"/>
            <person name="Birren B."/>
            <person name="Lander E."/>
            <person name="Galagan J."/>
            <person name="Nusbaum C."/>
            <person name="Devon K."/>
            <person name="Cuomo C."/>
            <person name="Jaffe D."/>
            <person name="Butler J."/>
            <person name="Alvarez P."/>
            <person name="Gnerre S."/>
            <person name="Grabherr M."/>
            <person name="Mauceli E."/>
            <person name="Brockman W."/>
            <person name="Young S."/>
            <person name="LaButti K."/>
            <person name="Sykes S."/>
            <person name="DeCaprio D."/>
            <person name="Crawford M."/>
            <person name="Koehrsen M."/>
            <person name="Engels R."/>
            <person name="Montgomery P."/>
            <person name="Pearson M."/>
            <person name="Howarth C."/>
            <person name="Larson L."/>
            <person name="White J."/>
            <person name="Zeng Q."/>
            <person name="Kodira C."/>
            <person name="Yandava C."/>
            <person name="Alvarado L."/>
            <person name="O'Leary S."/>
            <person name="Szabo L."/>
            <person name="Dean R."/>
            <person name="Schein J."/>
        </authorList>
    </citation>
    <scope>NUCLEOTIDE SEQUENCE</scope>
    <source>
        <strain>CRL 75-36-700-3</strain>
    </source>
</reference>
<accession>E3L8L4</accession>
<feature type="compositionally biased region" description="Basic and acidic residues" evidence="1">
    <location>
        <begin position="36"/>
        <end position="48"/>
    </location>
</feature>
<dbReference type="EMBL" id="DS178375">
    <property type="protein sequence ID" value="EFP92889.2"/>
    <property type="molecule type" value="Genomic_DNA"/>
</dbReference>
<evidence type="ECO:0000256" key="1">
    <source>
        <dbReference type="SAM" id="MobiDB-lite"/>
    </source>
</evidence>
<dbReference type="RefSeq" id="XP_003337308.2">
    <property type="nucleotide sequence ID" value="XM_003337260.2"/>
</dbReference>
<name>E3L8L4_PUCGT</name>
<evidence type="ECO:0000313" key="2">
    <source>
        <dbReference type="EMBL" id="EFP92889.2"/>
    </source>
</evidence>
<feature type="region of interest" description="Disordered" evidence="1">
    <location>
        <begin position="36"/>
        <end position="69"/>
    </location>
</feature>
<dbReference type="InterPro" id="IPR021109">
    <property type="entry name" value="Peptidase_aspartic_dom_sf"/>
</dbReference>
<dbReference type="HOGENOM" id="CLU_012972_6_1_1"/>
<dbReference type="Proteomes" id="UP000008783">
    <property type="component" value="Unassembled WGS sequence"/>
</dbReference>
<dbReference type="VEuPathDB" id="FungiDB:PGTG_18807"/>
<keyword evidence="3" id="KW-1185">Reference proteome</keyword>
<dbReference type="Gene3D" id="2.40.70.10">
    <property type="entry name" value="Acid Proteases"/>
    <property type="match status" value="1"/>
</dbReference>
<evidence type="ECO:0008006" key="4">
    <source>
        <dbReference type="Google" id="ProtNLM"/>
    </source>
</evidence>
<dbReference type="GeneID" id="10542698"/>
<sequence length="404" mass="44752">MRVSKDGGNILPVTKIIVQYIQREVQSTSVMERRSLGRLEQTKTERVKPAKNPVPRPPAPAPPSESYEKKIQDLTRQLASLTAGKMAPPHQPLDANLPPSAAPNNIPFKKPDFKCYYCFQDTHSSNRCSLFTFDESRGLVKQEGRDYLLPDNTKIAWDTCQAIKDKVDKFECNSKKTTAAVVTSLFGELEECEIEEHAAYDVDLGKRMRSEKELEKSGSGKRGRVEKDAVMDIDAEDLIKKATTQKSAQGPSKTTTIPAKEYPGVEEETVKRMLTEGKMTLSYGEIFSILNGVVDVFKNKISNRRVPVKESESSNHASLANNEEDKLSVTHYSCPLGYIKHSINGANSKALLDTGLMVNLMPEHMAQNLGLVIAKKPMNLKGIGGHQTGIIGITESQSGDWENN</sequence>
<dbReference type="InParanoid" id="E3L8L4"/>
<gene>
    <name evidence="2" type="ORF">PGTG_18807</name>
</gene>
<reference evidence="3" key="2">
    <citation type="journal article" date="2011" name="Proc. Natl. Acad. Sci. U.S.A.">
        <title>Obligate biotrophy features unraveled by the genomic analysis of rust fungi.</title>
        <authorList>
            <person name="Duplessis S."/>
            <person name="Cuomo C.A."/>
            <person name="Lin Y.-C."/>
            <person name="Aerts A."/>
            <person name="Tisserant E."/>
            <person name="Veneault-Fourrey C."/>
            <person name="Joly D.L."/>
            <person name="Hacquard S."/>
            <person name="Amselem J."/>
            <person name="Cantarel B.L."/>
            <person name="Chiu R."/>
            <person name="Coutinho P.M."/>
            <person name="Feau N."/>
            <person name="Field M."/>
            <person name="Frey P."/>
            <person name="Gelhaye E."/>
            <person name="Goldberg J."/>
            <person name="Grabherr M.G."/>
            <person name="Kodira C.D."/>
            <person name="Kohler A."/>
            <person name="Kuees U."/>
            <person name="Lindquist E.A."/>
            <person name="Lucas S.M."/>
            <person name="Mago R."/>
            <person name="Mauceli E."/>
            <person name="Morin E."/>
            <person name="Murat C."/>
            <person name="Pangilinan J.L."/>
            <person name="Park R."/>
            <person name="Pearson M."/>
            <person name="Quesneville H."/>
            <person name="Rouhier N."/>
            <person name="Sakthikumar S."/>
            <person name="Salamov A.A."/>
            <person name="Schmutz J."/>
            <person name="Selles B."/>
            <person name="Shapiro H."/>
            <person name="Tanguay P."/>
            <person name="Tuskan G.A."/>
            <person name="Henrissat B."/>
            <person name="Van de Peer Y."/>
            <person name="Rouze P."/>
            <person name="Ellis J.G."/>
            <person name="Dodds P.N."/>
            <person name="Schein J.E."/>
            <person name="Zhong S."/>
            <person name="Hamelin R.C."/>
            <person name="Grigoriev I.V."/>
            <person name="Szabo L.J."/>
            <person name="Martin F."/>
        </authorList>
    </citation>
    <scope>NUCLEOTIDE SEQUENCE [LARGE SCALE GENOMIC DNA]</scope>
    <source>
        <strain evidence="3">CRL 75-36-700-3 / race SCCL</strain>
    </source>
</reference>
<dbReference type="SUPFAM" id="SSF50630">
    <property type="entry name" value="Acid proteases"/>
    <property type="match status" value="1"/>
</dbReference>
<protein>
    <recommendedName>
        <fullName evidence="4">Peptidase A2 domain-containing protein</fullName>
    </recommendedName>
</protein>
<dbReference type="KEGG" id="pgr:PGTG_18807"/>
<evidence type="ECO:0000313" key="3">
    <source>
        <dbReference type="Proteomes" id="UP000008783"/>
    </source>
</evidence>